<evidence type="ECO:0000256" key="3">
    <source>
        <dbReference type="HAMAP-Rule" id="MF_01589"/>
    </source>
</evidence>
<feature type="binding site" evidence="3 4">
    <location>
        <position position="143"/>
    </location>
    <ligand>
        <name>S-adenosyl-L-methionine</name>
        <dbReference type="ChEBI" id="CHEBI:59789"/>
    </ligand>
</feature>
<dbReference type="PANTHER" id="PTHR43861">
    <property type="entry name" value="TRANS-ACONITATE 2-METHYLTRANSFERASE-RELATED"/>
    <property type="match status" value="1"/>
</dbReference>
<accession>A0A1L8CPR0</accession>
<dbReference type="GO" id="GO:0008168">
    <property type="term" value="F:methyltransferase activity"/>
    <property type="evidence" value="ECO:0007669"/>
    <property type="project" value="UniProtKB-KW"/>
</dbReference>
<dbReference type="InterPro" id="IPR005271">
    <property type="entry name" value="CmoA"/>
</dbReference>
<name>A0A1L8CPR0_9PROT</name>
<dbReference type="InterPro" id="IPR041698">
    <property type="entry name" value="Methyltransf_25"/>
</dbReference>
<organism evidence="6 7">
    <name type="scientific">Mariprofundus micogutta</name>
    <dbReference type="NCBI Taxonomy" id="1921010"/>
    <lineage>
        <taxon>Bacteria</taxon>
        <taxon>Pseudomonadati</taxon>
        <taxon>Pseudomonadota</taxon>
        <taxon>Candidatius Mariprofundia</taxon>
        <taxon>Mariprofundales</taxon>
        <taxon>Mariprofundaceae</taxon>
        <taxon>Mariprofundus</taxon>
    </lineage>
</organism>
<feature type="binding site" evidence="3 4">
    <location>
        <begin position="79"/>
        <end position="81"/>
    </location>
    <ligand>
        <name>S-adenosyl-L-methionine</name>
        <dbReference type="ChEBI" id="CHEBI:59789"/>
    </ligand>
</feature>
<dbReference type="CDD" id="cd02440">
    <property type="entry name" value="AdoMet_MTases"/>
    <property type="match status" value="1"/>
</dbReference>
<keyword evidence="1 3" id="KW-0808">Transferase</keyword>
<comment type="subunit">
    <text evidence="3">Homodimer.</text>
</comment>
<evidence type="ECO:0000259" key="5">
    <source>
        <dbReference type="Pfam" id="PF13649"/>
    </source>
</evidence>
<feature type="domain" description="Methyltransferase" evidence="5">
    <location>
        <begin position="77"/>
        <end position="169"/>
    </location>
</feature>
<keyword evidence="6" id="KW-0489">Methyltransferase</keyword>
<gene>
    <name evidence="3" type="primary">cmoA</name>
    <name evidence="6" type="ORF">MMIC_P1874</name>
</gene>
<proteinExistence type="inferred from homology"/>
<dbReference type="GO" id="GO:0016743">
    <property type="term" value="F:carboxyl- or carbamoyltransferase activity"/>
    <property type="evidence" value="ECO:0007669"/>
    <property type="project" value="UniProtKB-UniRule"/>
</dbReference>
<feature type="binding site" evidence="3 4">
    <location>
        <position position="54"/>
    </location>
    <ligand>
        <name>S-adenosyl-L-methionine</name>
        <dbReference type="ChEBI" id="CHEBI:59789"/>
    </ligand>
</feature>
<dbReference type="SUPFAM" id="SSF53335">
    <property type="entry name" value="S-adenosyl-L-methionine-dependent methyltransferases"/>
    <property type="match status" value="1"/>
</dbReference>
<feature type="binding site" evidence="3 4">
    <location>
        <begin position="104"/>
        <end position="105"/>
    </location>
    <ligand>
        <name>S-adenosyl-L-methionine</name>
        <dbReference type="ChEBI" id="CHEBI:59789"/>
    </ligand>
</feature>
<dbReference type="EMBL" id="BDFD01000017">
    <property type="protein sequence ID" value="GAV20898.1"/>
    <property type="molecule type" value="Genomic_DNA"/>
</dbReference>
<dbReference type="GO" id="GO:0032259">
    <property type="term" value="P:methylation"/>
    <property type="evidence" value="ECO:0007669"/>
    <property type="project" value="UniProtKB-KW"/>
</dbReference>
<evidence type="ECO:0000256" key="1">
    <source>
        <dbReference type="ARBA" id="ARBA00022679"/>
    </source>
</evidence>
<dbReference type="EC" id="2.1.3.-" evidence="3"/>
<keyword evidence="7" id="KW-1185">Reference proteome</keyword>
<dbReference type="GO" id="GO:0002098">
    <property type="term" value="P:tRNA wobble uridine modification"/>
    <property type="evidence" value="ECO:0007669"/>
    <property type="project" value="InterPro"/>
</dbReference>
<comment type="function">
    <text evidence="3">Catalyzes the conversion of S-adenosyl-L-methionine (SAM) to carboxy-S-adenosyl-L-methionine (Cx-SAM).</text>
</comment>
<dbReference type="Pfam" id="PF13649">
    <property type="entry name" value="Methyltransf_25"/>
    <property type="match status" value="1"/>
</dbReference>
<dbReference type="Gene3D" id="3.40.50.150">
    <property type="entry name" value="Vaccinia Virus protein VP39"/>
    <property type="match status" value="1"/>
</dbReference>
<protein>
    <recommendedName>
        <fullName evidence="3">Carboxy-S-adenosyl-L-methionine synthase</fullName>
        <shortName evidence="3">Cx-SAM synthase</shortName>
        <ecNumber evidence="3">2.1.3.-</ecNumber>
    </recommendedName>
</protein>
<dbReference type="PIRSF" id="PIRSF006325">
    <property type="entry name" value="MeTrfase_bac"/>
    <property type="match status" value="1"/>
</dbReference>
<evidence type="ECO:0000256" key="2">
    <source>
        <dbReference type="ARBA" id="ARBA00022691"/>
    </source>
</evidence>
<comment type="similarity">
    <text evidence="3">Belongs to the class I-like SAM-binding methyltransferase superfamily. Cx-SAM synthase family.</text>
</comment>
<dbReference type="PANTHER" id="PTHR43861:SF2">
    <property type="entry name" value="CARBOXY-S-ADENOSYL-L-METHIONINE SYNTHASE"/>
    <property type="match status" value="1"/>
</dbReference>
<keyword evidence="2 3" id="KW-0949">S-adenosyl-L-methionine</keyword>
<comment type="catalytic activity">
    <reaction evidence="3">
        <text>prephenate + S-adenosyl-L-methionine = carboxy-S-adenosyl-L-methionine + 3-phenylpyruvate + H2O</text>
        <dbReference type="Rhea" id="RHEA:51692"/>
        <dbReference type="ChEBI" id="CHEBI:15377"/>
        <dbReference type="ChEBI" id="CHEBI:18005"/>
        <dbReference type="ChEBI" id="CHEBI:29934"/>
        <dbReference type="ChEBI" id="CHEBI:59789"/>
        <dbReference type="ChEBI" id="CHEBI:134278"/>
    </reaction>
</comment>
<dbReference type="NCBIfam" id="TIGR00740">
    <property type="entry name" value="carboxy-S-adenosyl-L-methionine synthase CmoA"/>
    <property type="match status" value="1"/>
</dbReference>
<dbReference type="AlphaFoldDB" id="A0A1L8CPR0"/>
<sequence length="253" mass="27921">MASNQFQLLLFSFRFHGMARDAIYTSDIHSNGFSFDDKVASVFADMIGRSVPGYGQTLQMVELLAHQYAQEDSNLYDLGCSLGAATMALSRGAAGKTCSVIGVDNSPAMVERCQQTLKDEPVVIRCQDILDTEIENASVVVLNFVLQFVDKSARLNLLSKICHGLKPGGVLILSEKIAFDDADENRQQIGLHEAFKRAQGYSDMEISRKRTALENVLVPETLATHHARLKQAGFSTSNTWFQCFNFSSLIAIK</sequence>
<dbReference type="InterPro" id="IPR029063">
    <property type="entry name" value="SAM-dependent_MTases_sf"/>
</dbReference>
<reference evidence="6 7" key="1">
    <citation type="journal article" date="2017" name="Arch. Microbiol.">
        <title>Mariprofundus micogutta sp. nov., a novel iron-oxidizing zetaproteobacterium isolated from a deep-sea hydrothermal field at the Bayonnaise knoll of the Izu-Ogasawara arc, and a description of Mariprofundales ord. nov. and Zetaproteobacteria classis nov.</title>
        <authorList>
            <person name="Makita H."/>
            <person name="Tanaka E."/>
            <person name="Mitsunobu S."/>
            <person name="Miyazaki M."/>
            <person name="Nunoura T."/>
            <person name="Uematsu K."/>
            <person name="Takaki Y."/>
            <person name="Nishi S."/>
            <person name="Shimamura S."/>
            <person name="Takai K."/>
        </authorList>
    </citation>
    <scope>NUCLEOTIDE SEQUENCE [LARGE SCALE GENOMIC DNA]</scope>
    <source>
        <strain evidence="6 7">ET2</strain>
    </source>
</reference>
<feature type="binding site" evidence="3 4">
    <location>
        <begin position="128"/>
        <end position="129"/>
    </location>
    <ligand>
        <name>S-adenosyl-L-methionine</name>
        <dbReference type="ChEBI" id="CHEBI:59789"/>
    </ligand>
</feature>
<evidence type="ECO:0000313" key="6">
    <source>
        <dbReference type="EMBL" id="GAV20898.1"/>
    </source>
</evidence>
<feature type="binding site" evidence="3">
    <location>
        <position position="210"/>
    </location>
    <ligand>
        <name>S-adenosyl-L-methionine</name>
        <dbReference type="ChEBI" id="CHEBI:59789"/>
    </ligand>
</feature>
<dbReference type="GO" id="GO:1904047">
    <property type="term" value="F:S-adenosyl-L-methionine binding"/>
    <property type="evidence" value="ECO:0007669"/>
    <property type="project" value="UniProtKB-UniRule"/>
</dbReference>
<dbReference type="STRING" id="1921010.MMIC_P1874"/>
<dbReference type="Proteomes" id="UP000231632">
    <property type="component" value="Unassembled WGS sequence"/>
</dbReference>
<evidence type="ECO:0000256" key="4">
    <source>
        <dbReference type="PIRSR" id="PIRSR006325-1"/>
    </source>
</evidence>
<dbReference type="HAMAP" id="MF_01589">
    <property type="entry name" value="Cx_SAM_synthase"/>
    <property type="match status" value="1"/>
</dbReference>
<comment type="caution">
    <text evidence="6">The sequence shown here is derived from an EMBL/GenBank/DDBJ whole genome shotgun (WGS) entry which is preliminary data.</text>
</comment>
<evidence type="ECO:0000313" key="7">
    <source>
        <dbReference type="Proteomes" id="UP000231632"/>
    </source>
</evidence>